<comment type="similarity">
    <text evidence="1 2">Belongs to the enoyl-CoA hydratase/isomerase family.</text>
</comment>
<dbReference type="Pfam" id="PF00378">
    <property type="entry name" value="ECH_1"/>
    <property type="match status" value="1"/>
</dbReference>
<accession>A0ABR6BJT8</accession>
<keyword evidence="4" id="KW-1185">Reference proteome</keyword>
<dbReference type="PROSITE" id="PS00166">
    <property type="entry name" value="ENOYL_COA_HYDRATASE"/>
    <property type="match status" value="1"/>
</dbReference>
<proteinExistence type="inferred from homology"/>
<organism evidence="3 4">
    <name type="scientific">Kutzneria viridogrisea</name>
    <dbReference type="NCBI Taxonomy" id="47990"/>
    <lineage>
        <taxon>Bacteria</taxon>
        <taxon>Bacillati</taxon>
        <taxon>Actinomycetota</taxon>
        <taxon>Actinomycetes</taxon>
        <taxon>Pseudonocardiales</taxon>
        <taxon>Pseudonocardiaceae</taxon>
        <taxon>Kutzneria</taxon>
    </lineage>
</organism>
<dbReference type="Proteomes" id="UP000517916">
    <property type="component" value="Unassembled WGS sequence"/>
</dbReference>
<protein>
    <submittedName>
        <fullName evidence="3">2-(1,2-epoxy-1,2-dihydrophenyl)acetyl-CoA isomerase</fullName>
        <ecNumber evidence="3">5.3.3.18</ecNumber>
    </submittedName>
</protein>
<dbReference type="PANTHER" id="PTHR43459:SF1">
    <property type="entry name" value="EG:BACN32G11.4 PROTEIN"/>
    <property type="match status" value="1"/>
</dbReference>
<gene>
    <name evidence="3" type="ORF">BC739_004375</name>
</gene>
<comment type="caution">
    <text evidence="3">The sequence shown here is derived from an EMBL/GenBank/DDBJ whole genome shotgun (WGS) entry which is preliminary data.</text>
</comment>
<dbReference type="InterPro" id="IPR018376">
    <property type="entry name" value="Enoyl-CoA_hyd/isom_CS"/>
</dbReference>
<dbReference type="Gene3D" id="3.90.226.10">
    <property type="entry name" value="2-enoyl-CoA Hydratase, Chain A, domain 1"/>
    <property type="match status" value="1"/>
</dbReference>
<dbReference type="EC" id="5.3.3.18" evidence="3"/>
<evidence type="ECO:0000256" key="1">
    <source>
        <dbReference type="ARBA" id="ARBA00005254"/>
    </source>
</evidence>
<reference evidence="3 4" key="1">
    <citation type="submission" date="2020-08" db="EMBL/GenBank/DDBJ databases">
        <title>Genomic Encyclopedia of Archaeal and Bacterial Type Strains, Phase II (KMG-II): from individual species to whole genera.</title>
        <authorList>
            <person name="Goeker M."/>
        </authorList>
    </citation>
    <scope>NUCLEOTIDE SEQUENCE [LARGE SCALE GENOMIC DNA]</scope>
    <source>
        <strain evidence="3 4">DSM 43850</strain>
    </source>
</reference>
<dbReference type="Gene3D" id="1.10.12.10">
    <property type="entry name" value="Lyase 2-enoyl-coa Hydratase, Chain A, domain 2"/>
    <property type="match status" value="1"/>
</dbReference>
<dbReference type="InterPro" id="IPR001753">
    <property type="entry name" value="Enoyl-CoA_hydra/iso"/>
</dbReference>
<sequence>MAEETVQLAIGEGVATIALNQPAKRNALTVEMKVALLEAVEEVAAEDSVRAVVLTGSGRAFCAGQDLGEHAEALRADPASALDTVRAHYNPLVQAITDMDKPVLAAVNGTCVGAGLGLALACDLRLATASAKFATAFTAIGLSCDSGLSATLVRAVGAARASELVLLGEAFTAEQALAWGVVGRVVPDEQFAGAVEQLAGRLATGPTRAFAEAKRAMAGAWTPPIGEVLAAEAAAQSRLGLTTDHQGAVEAFLAKEQPKFSGA</sequence>
<dbReference type="SUPFAM" id="SSF52096">
    <property type="entry name" value="ClpP/crotonase"/>
    <property type="match status" value="1"/>
</dbReference>
<evidence type="ECO:0000256" key="2">
    <source>
        <dbReference type="RuleBase" id="RU003707"/>
    </source>
</evidence>
<evidence type="ECO:0000313" key="4">
    <source>
        <dbReference type="Proteomes" id="UP000517916"/>
    </source>
</evidence>
<dbReference type="GO" id="GO:0016853">
    <property type="term" value="F:isomerase activity"/>
    <property type="evidence" value="ECO:0007669"/>
    <property type="project" value="UniProtKB-KW"/>
</dbReference>
<dbReference type="InterPro" id="IPR014748">
    <property type="entry name" value="Enoyl-CoA_hydra_C"/>
</dbReference>
<dbReference type="EMBL" id="JACJID010000003">
    <property type="protein sequence ID" value="MBA8927169.1"/>
    <property type="molecule type" value="Genomic_DNA"/>
</dbReference>
<keyword evidence="3" id="KW-0413">Isomerase</keyword>
<dbReference type="CDD" id="cd06558">
    <property type="entry name" value="crotonase-like"/>
    <property type="match status" value="1"/>
</dbReference>
<evidence type="ECO:0000313" key="3">
    <source>
        <dbReference type="EMBL" id="MBA8927169.1"/>
    </source>
</evidence>
<dbReference type="RefSeq" id="WP_025355649.1">
    <property type="nucleotide sequence ID" value="NZ_BAAABQ010000057.1"/>
</dbReference>
<dbReference type="PANTHER" id="PTHR43459">
    <property type="entry name" value="ENOYL-COA HYDRATASE"/>
    <property type="match status" value="1"/>
</dbReference>
<dbReference type="InterPro" id="IPR029045">
    <property type="entry name" value="ClpP/crotonase-like_dom_sf"/>
</dbReference>
<name>A0ABR6BJT8_9PSEU</name>